<accession>A0A075MYZ5</accession>
<organism evidence="2 3">
    <name type="scientific">Candidatus Nitrososphaera evergladensis SR1</name>
    <dbReference type="NCBI Taxonomy" id="1459636"/>
    <lineage>
        <taxon>Archaea</taxon>
        <taxon>Nitrososphaerota</taxon>
        <taxon>Nitrososphaeria</taxon>
        <taxon>Nitrososphaerales</taxon>
        <taxon>Nitrososphaeraceae</taxon>
        <taxon>Nitrososphaera</taxon>
    </lineage>
</organism>
<dbReference type="AlphaFoldDB" id="A0A075MYZ5"/>
<dbReference type="EMBL" id="CP007174">
    <property type="protein sequence ID" value="AIF84479.1"/>
    <property type="molecule type" value="Genomic_DNA"/>
</dbReference>
<keyword evidence="1" id="KW-0812">Transmembrane</keyword>
<keyword evidence="1" id="KW-1133">Transmembrane helix</keyword>
<reference evidence="2 3" key="1">
    <citation type="journal article" date="2014" name="PLoS ONE">
        <title>Genome Sequence of Candidatus Nitrososphaera evergladensis from Group I.1b Enriched from Everglades Soil Reveals Novel Genomic Features of the Ammonia-Oxidizing Archaea.</title>
        <authorList>
            <person name="Zhalnina K.V."/>
            <person name="Dias R."/>
            <person name="Leonard M.T."/>
            <person name="Dorr de Quadros P."/>
            <person name="Camargo F.A."/>
            <person name="Drew J.C."/>
            <person name="Farmerie W.G."/>
            <person name="Daroub S.H."/>
            <person name="Triplett E.W."/>
        </authorList>
    </citation>
    <scope>NUCLEOTIDE SEQUENCE [LARGE SCALE GENOMIC DNA]</scope>
    <source>
        <strain evidence="2 3">SR1</strain>
    </source>
</reference>
<dbReference type="KEGG" id="nev:NTE_02429"/>
<sequence length="55" mass="5955">MVQRRILKNQRRVGEAVMIVSGIGVGILGLALSIPQISFGGLCIIGLGIFSIFWR</sequence>
<keyword evidence="3" id="KW-1185">Reference proteome</keyword>
<dbReference type="GeneID" id="43502645"/>
<feature type="transmembrane region" description="Helical" evidence="1">
    <location>
        <begin position="37"/>
        <end position="54"/>
    </location>
</feature>
<dbReference type="HOGENOM" id="CLU_3021099_0_0_2"/>
<dbReference type="Proteomes" id="UP000028194">
    <property type="component" value="Chromosome"/>
</dbReference>
<gene>
    <name evidence="2" type="ORF">NTE_02429</name>
</gene>
<dbReference type="RefSeq" id="WP_158385458.1">
    <property type="nucleotide sequence ID" value="NZ_CP007174.1"/>
</dbReference>
<name>A0A075MYZ5_9ARCH</name>
<evidence type="ECO:0000313" key="3">
    <source>
        <dbReference type="Proteomes" id="UP000028194"/>
    </source>
</evidence>
<keyword evidence="1" id="KW-0472">Membrane</keyword>
<evidence type="ECO:0000256" key="1">
    <source>
        <dbReference type="SAM" id="Phobius"/>
    </source>
</evidence>
<proteinExistence type="predicted"/>
<protein>
    <submittedName>
        <fullName evidence="2">Uncharacterized protein</fullName>
    </submittedName>
</protein>
<evidence type="ECO:0000313" key="2">
    <source>
        <dbReference type="EMBL" id="AIF84479.1"/>
    </source>
</evidence>
<dbReference type="STRING" id="1459636.NTE_02429"/>
<feature type="transmembrane region" description="Helical" evidence="1">
    <location>
        <begin position="12"/>
        <end position="31"/>
    </location>
</feature>